<feature type="compositionally biased region" description="Basic and acidic residues" evidence="4">
    <location>
        <begin position="364"/>
        <end position="373"/>
    </location>
</feature>
<organism evidence="6 7">
    <name type="scientific">Gimesia chilikensis</name>
    <dbReference type="NCBI Taxonomy" id="2605989"/>
    <lineage>
        <taxon>Bacteria</taxon>
        <taxon>Pseudomonadati</taxon>
        <taxon>Planctomycetota</taxon>
        <taxon>Planctomycetia</taxon>
        <taxon>Planctomycetales</taxon>
        <taxon>Planctomycetaceae</taxon>
        <taxon>Gimesia</taxon>
    </lineage>
</organism>
<dbReference type="SMART" id="SM00028">
    <property type="entry name" value="TPR"/>
    <property type="match status" value="4"/>
</dbReference>
<dbReference type="OrthoDB" id="289964at2"/>
<name>A0A517PQS4_9PLAN</name>
<dbReference type="AlphaFoldDB" id="A0A517PQS4"/>
<dbReference type="PROSITE" id="PS50005">
    <property type="entry name" value="TPR"/>
    <property type="match status" value="2"/>
</dbReference>
<keyword evidence="5" id="KW-1133">Transmembrane helix</keyword>
<dbReference type="Pfam" id="PF14559">
    <property type="entry name" value="TPR_19"/>
    <property type="match status" value="2"/>
</dbReference>
<gene>
    <name evidence="6" type="ORF">HG66A1_35020</name>
</gene>
<feature type="transmembrane region" description="Helical" evidence="5">
    <location>
        <begin position="21"/>
        <end position="42"/>
    </location>
</feature>
<dbReference type="SUPFAM" id="SSF48452">
    <property type="entry name" value="TPR-like"/>
    <property type="match status" value="2"/>
</dbReference>
<dbReference type="Gene3D" id="1.25.40.10">
    <property type="entry name" value="Tetratricopeptide repeat domain"/>
    <property type="match status" value="1"/>
</dbReference>
<proteinExistence type="predicted"/>
<evidence type="ECO:0000256" key="1">
    <source>
        <dbReference type="ARBA" id="ARBA00022737"/>
    </source>
</evidence>
<keyword evidence="5" id="KW-0472">Membrane</keyword>
<sequence length="373" mass="42655">MNTPFEPEQPFRTLTSPQKKLWSSGAVVAIFGCGVLVLFLWLGRSESTSSAPEQDSQSSVQQKSDKDRQKELIAYLQDHPQDEFAHYQLGELIRHRAPFQALENFSHVTSRHPHYFEAVAAIAEIALEQDLPDRAKPALQILVREYPEQIDYQKALARIYQQEGRYRRALRYARRCVELEPGNAENQLLLAEILKKAGRTSEMLAPLKEALYLQPDFFPAHLSLAYASLYTGDLETAKREARWCLEQEPESIAALRYLATIDRNQGQIASAFQHIDQALRIDPQDFDSLLIKADLLLYQRQGEAAYAMLKPLYENHQSNRHYISALARAAGLTGKREEALELQKRNQELIKEDDLRPSSLQSDTVEKKQAQHN</sequence>
<dbReference type="Proteomes" id="UP000320421">
    <property type="component" value="Chromosome"/>
</dbReference>
<dbReference type="RefSeq" id="WP_145186412.1">
    <property type="nucleotide sequence ID" value="NZ_CP036266.1"/>
</dbReference>
<dbReference type="PANTHER" id="PTHR45586">
    <property type="entry name" value="TPR REPEAT-CONTAINING PROTEIN PA4667"/>
    <property type="match status" value="1"/>
</dbReference>
<dbReference type="InterPro" id="IPR019734">
    <property type="entry name" value="TPR_rpt"/>
</dbReference>
<accession>A0A517PQS4</accession>
<dbReference type="InterPro" id="IPR011990">
    <property type="entry name" value="TPR-like_helical_dom_sf"/>
</dbReference>
<feature type="region of interest" description="Disordered" evidence="4">
    <location>
        <begin position="351"/>
        <end position="373"/>
    </location>
</feature>
<protein>
    <submittedName>
        <fullName evidence="6">Tetratricopeptide repeat protein</fullName>
    </submittedName>
</protein>
<keyword evidence="7" id="KW-1185">Reference proteome</keyword>
<keyword evidence="1" id="KW-0677">Repeat</keyword>
<evidence type="ECO:0000256" key="3">
    <source>
        <dbReference type="PROSITE-ProRule" id="PRU00339"/>
    </source>
</evidence>
<evidence type="ECO:0000256" key="5">
    <source>
        <dbReference type="SAM" id="Phobius"/>
    </source>
</evidence>
<evidence type="ECO:0000256" key="2">
    <source>
        <dbReference type="ARBA" id="ARBA00022803"/>
    </source>
</evidence>
<keyword evidence="5" id="KW-0812">Transmembrane</keyword>
<evidence type="ECO:0000313" key="7">
    <source>
        <dbReference type="Proteomes" id="UP000320421"/>
    </source>
</evidence>
<dbReference type="EMBL" id="CP036266">
    <property type="protein sequence ID" value="QDT21699.1"/>
    <property type="molecule type" value="Genomic_DNA"/>
</dbReference>
<feature type="repeat" description="TPR" evidence="3">
    <location>
        <begin position="150"/>
        <end position="183"/>
    </location>
</feature>
<dbReference type="PANTHER" id="PTHR45586:SF1">
    <property type="entry name" value="LIPOPOLYSACCHARIDE ASSEMBLY PROTEIN B"/>
    <property type="match status" value="1"/>
</dbReference>
<evidence type="ECO:0000313" key="6">
    <source>
        <dbReference type="EMBL" id="QDT21699.1"/>
    </source>
</evidence>
<feature type="repeat" description="TPR" evidence="3">
    <location>
        <begin position="252"/>
        <end position="285"/>
    </location>
</feature>
<dbReference type="InterPro" id="IPR051012">
    <property type="entry name" value="CellSynth/LPSAsmb/PSIAsmb"/>
</dbReference>
<reference evidence="6 7" key="1">
    <citation type="submission" date="2019-02" db="EMBL/GenBank/DDBJ databases">
        <title>Deep-cultivation of Planctomycetes and their phenomic and genomic characterization uncovers novel biology.</title>
        <authorList>
            <person name="Wiegand S."/>
            <person name="Jogler M."/>
            <person name="Boedeker C."/>
            <person name="Pinto D."/>
            <person name="Vollmers J."/>
            <person name="Rivas-Marin E."/>
            <person name="Kohn T."/>
            <person name="Peeters S.H."/>
            <person name="Heuer A."/>
            <person name="Rast P."/>
            <person name="Oberbeckmann S."/>
            <person name="Bunk B."/>
            <person name="Jeske O."/>
            <person name="Meyerdierks A."/>
            <person name="Storesund J.E."/>
            <person name="Kallscheuer N."/>
            <person name="Luecker S."/>
            <person name="Lage O.M."/>
            <person name="Pohl T."/>
            <person name="Merkel B.J."/>
            <person name="Hornburger P."/>
            <person name="Mueller R.-W."/>
            <person name="Bruemmer F."/>
            <person name="Labrenz M."/>
            <person name="Spormann A.M."/>
            <person name="Op den Camp H."/>
            <person name="Overmann J."/>
            <person name="Amann R."/>
            <person name="Jetten M.S.M."/>
            <person name="Mascher T."/>
            <person name="Medema M.H."/>
            <person name="Devos D.P."/>
            <person name="Kaster A.-K."/>
            <person name="Ovreas L."/>
            <person name="Rohde M."/>
            <person name="Galperin M.Y."/>
            <person name="Jogler C."/>
        </authorList>
    </citation>
    <scope>NUCLEOTIDE SEQUENCE [LARGE SCALE GENOMIC DNA]</scope>
    <source>
        <strain evidence="6 7">HG66A1</strain>
    </source>
</reference>
<dbReference type="Pfam" id="PF13432">
    <property type="entry name" value="TPR_16"/>
    <property type="match status" value="1"/>
</dbReference>
<keyword evidence="2 3" id="KW-0802">TPR repeat</keyword>
<evidence type="ECO:0000256" key="4">
    <source>
        <dbReference type="SAM" id="MobiDB-lite"/>
    </source>
</evidence>